<organism evidence="1 2">
    <name type="scientific">Choristoneura fumiferana</name>
    <name type="common">Spruce budworm moth</name>
    <name type="synonym">Archips fumiferana</name>
    <dbReference type="NCBI Taxonomy" id="7141"/>
    <lineage>
        <taxon>Eukaryota</taxon>
        <taxon>Metazoa</taxon>
        <taxon>Ecdysozoa</taxon>
        <taxon>Arthropoda</taxon>
        <taxon>Hexapoda</taxon>
        <taxon>Insecta</taxon>
        <taxon>Pterygota</taxon>
        <taxon>Neoptera</taxon>
        <taxon>Endopterygota</taxon>
        <taxon>Lepidoptera</taxon>
        <taxon>Glossata</taxon>
        <taxon>Ditrysia</taxon>
        <taxon>Tortricoidea</taxon>
        <taxon>Tortricidae</taxon>
        <taxon>Tortricinae</taxon>
        <taxon>Choristoneura</taxon>
    </lineage>
</organism>
<proteinExistence type="predicted"/>
<name>A0ACC0JD20_CHOFU</name>
<sequence>MVLVKVNEGSPAYQTVERSENSKRARSDCYQIDTLSFENKGKGGEDCLYLNVNTPNLKPTKPLPVMVWIHGGGFFSGSGSDLTYGPEFLIRHDVIYVSINYRLDVLGFLCLDIEEVPGNAGLKDQVLALRWVKRNINNFGGDPENITIFGESAGGVSVSYHLMSPMSKGLFKRAIPQSGASTCNWPNITEPLEKAIKFARKLGFKSTNTREIYKFLQSLPVETIVKLDVPVTFDEQSILPLHLNFGVVSEKKFGDNEVFFSGDVFAVLRQGIHEGVDVMSGFTEHEGVFGEMLGPGTFVCHGDDTMYLFPPKAFNIKIDLKSKEFQMIETVTTLWANFAKYGQDTRGPGDEPVGRPPRKWSGSRWMRKAQDRSEWRALEEAYVQQWTPFG</sequence>
<comment type="caution">
    <text evidence="1">The sequence shown here is derived from an EMBL/GenBank/DDBJ whole genome shotgun (WGS) entry which is preliminary data.</text>
</comment>
<protein>
    <submittedName>
        <fullName evidence="1">Uncharacterized protein</fullName>
    </submittedName>
</protein>
<accession>A0ACC0JD20</accession>
<evidence type="ECO:0000313" key="1">
    <source>
        <dbReference type="EMBL" id="KAI8422006.1"/>
    </source>
</evidence>
<evidence type="ECO:0000313" key="2">
    <source>
        <dbReference type="Proteomes" id="UP001064048"/>
    </source>
</evidence>
<keyword evidence="2" id="KW-1185">Reference proteome</keyword>
<reference evidence="1 2" key="1">
    <citation type="journal article" date="2022" name="Genome Biol. Evol.">
        <title>The Spruce Budworm Genome: Reconstructing the Evolutionary History of Antifreeze Proteins.</title>
        <authorList>
            <person name="Beliveau C."/>
            <person name="Gagne P."/>
            <person name="Picq S."/>
            <person name="Vernygora O."/>
            <person name="Keeling C.I."/>
            <person name="Pinkney K."/>
            <person name="Doucet D."/>
            <person name="Wen F."/>
            <person name="Johnston J.S."/>
            <person name="Maaroufi H."/>
            <person name="Boyle B."/>
            <person name="Laroche J."/>
            <person name="Dewar K."/>
            <person name="Juretic N."/>
            <person name="Blackburn G."/>
            <person name="Nisole A."/>
            <person name="Brunet B."/>
            <person name="Brandao M."/>
            <person name="Lumley L."/>
            <person name="Duan J."/>
            <person name="Quan G."/>
            <person name="Lucarotti C.J."/>
            <person name="Roe A.D."/>
            <person name="Sperling F.A.H."/>
            <person name="Levesque R.C."/>
            <person name="Cusson M."/>
        </authorList>
    </citation>
    <scope>NUCLEOTIDE SEQUENCE [LARGE SCALE GENOMIC DNA]</scope>
    <source>
        <strain evidence="1">Glfc:IPQL:Cfum</strain>
    </source>
</reference>
<dbReference type="Proteomes" id="UP001064048">
    <property type="component" value="Chromosome 16"/>
</dbReference>
<gene>
    <name evidence="1" type="ORF">MSG28_009911</name>
</gene>
<dbReference type="EMBL" id="CM046116">
    <property type="protein sequence ID" value="KAI8422006.1"/>
    <property type="molecule type" value="Genomic_DNA"/>
</dbReference>